<keyword evidence="3" id="KW-1185">Reference proteome</keyword>
<sequence length="173" mass="19529">MCFFLPDRPNSSSNPSLPSDDPRTHIQSSQLSSLGTFSTAGYIKDSTFFTIPPSHVHLCLSQILIYGFFLYLCLRTSTFLLRAHDPQSWMFAHDRLLAQFTCFNDLSPRGMKRGYFLDNELIAYAKHFVEPAGLVSVSPKSELLVTSLCYTPPHTNNPEFQRPDAHATQPNAR</sequence>
<feature type="region of interest" description="Disordered" evidence="1">
    <location>
        <begin position="1"/>
        <end position="30"/>
    </location>
</feature>
<organism evidence="2 3">
    <name type="scientific">Sistotremastrum niveocremeum HHB9708</name>
    <dbReference type="NCBI Taxonomy" id="1314777"/>
    <lineage>
        <taxon>Eukaryota</taxon>
        <taxon>Fungi</taxon>
        <taxon>Dikarya</taxon>
        <taxon>Basidiomycota</taxon>
        <taxon>Agaricomycotina</taxon>
        <taxon>Agaricomycetes</taxon>
        <taxon>Sistotremastrales</taxon>
        <taxon>Sistotremastraceae</taxon>
        <taxon>Sertulicium</taxon>
        <taxon>Sertulicium niveocremeum</taxon>
    </lineage>
</organism>
<name>A0A164P3M9_9AGAM</name>
<reference evidence="2 3" key="1">
    <citation type="journal article" date="2016" name="Mol. Biol. Evol.">
        <title>Comparative Genomics of Early-Diverging Mushroom-Forming Fungi Provides Insights into the Origins of Lignocellulose Decay Capabilities.</title>
        <authorList>
            <person name="Nagy L.G."/>
            <person name="Riley R."/>
            <person name="Tritt A."/>
            <person name="Adam C."/>
            <person name="Daum C."/>
            <person name="Floudas D."/>
            <person name="Sun H."/>
            <person name="Yadav J.S."/>
            <person name="Pangilinan J."/>
            <person name="Larsson K.H."/>
            <person name="Matsuura K."/>
            <person name="Barry K."/>
            <person name="Labutti K."/>
            <person name="Kuo R."/>
            <person name="Ohm R.A."/>
            <person name="Bhattacharya S.S."/>
            <person name="Shirouzu T."/>
            <person name="Yoshinaga Y."/>
            <person name="Martin F.M."/>
            <person name="Grigoriev I.V."/>
            <person name="Hibbett D.S."/>
        </authorList>
    </citation>
    <scope>NUCLEOTIDE SEQUENCE [LARGE SCALE GENOMIC DNA]</scope>
    <source>
        <strain evidence="2 3">HHB9708</strain>
    </source>
</reference>
<protein>
    <submittedName>
        <fullName evidence="2">Uncharacterized protein</fullName>
    </submittedName>
</protein>
<dbReference type="AlphaFoldDB" id="A0A164P3M9"/>
<gene>
    <name evidence="2" type="ORF">SISNIDRAFT_490333</name>
</gene>
<evidence type="ECO:0000313" key="2">
    <source>
        <dbReference type="EMBL" id="KZS88327.1"/>
    </source>
</evidence>
<evidence type="ECO:0000313" key="3">
    <source>
        <dbReference type="Proteomes" id="UP000076722"/>
    </source>
</evidence>
<evidence type="ECO:0000256" key="1">
    <source>
        <dbReference type="SAM" id="MobiDB-lite"/>
    </source>
</evidence>
<dbReference type="EMBL" id="KV419438">
    <property type="protein sequence ID" value="KZS88327.1"/>
    <property type="molecule type" value="Genomic_DNA"/>
</dbReference>
<accession>A0A164P3M9</accession>
<feature type="compositionally biased region" description="Low complexity" evidence="1">
    <location>
        <begin position="1"/>
        <end position="19"/>
    </location>
</feature>
<proteinExistence type="predicted"/>
<dbReference type="Proteomes" id="UP000076722">
    <property type="component" value="Unassembled WGS sequence"/>
</dbReference>